<protein>
    <submittedName>
        <fullName evidence="7">RNA polymerase sigma factor sigX</fullName>
    </submittedName>
</protein>
<keyword evidence="4" id="KW-0804">Transcription</keyword>
<evidence type="ECO:0000259" key="5">
    <source>
        <dbReference type="Pfam" id="PF04542"/>
    </source>
</evidence>
<feature type="domain" description="RNA polymerase sigma factor 70 region 4 type 2" evidence="6">
    <location>
        <begin position="122"/>
        <end position="174"/>
    </location>
</feature>
<dbReference type="RefSeq" id="WP_003010886.1">
    <property type="nucleotide sequence ID" value="NZ_CP068082.1"/>
</dbReference>
<dbReference type="InterPro" id="IPR014284">
    <property type="entry name" value="RNA_pol_sigma-70_dom"/>
</dbReference>
<dbReference type="InterPro" id="IPR007627">
    <property type="entry name" value="RNA_pol_sigma70_r2"/>
</dbReference>
<keyword evidence="3" id="KW-0731">Sigma factor</keyword>
<dbReference type="InterPro" id="IPR039425">
    <property type="entry name" value="RNA_pol_sigma-70-like"/>
</dbReference>
<evidence type="ECO:0000256" key="1">
    <source>
        <dbReference type="ARBA" id="ARBA00010641"/>
    </source>
</evidence>
<dbReference type="AlphaFoldDB" id="A0A380CMT7"/>
<reference evidence="7 8" key="1">
    <citation type="submission" date="2018-06" db="EMBL/GenBank/DDBJ databases">
        <authorList>
            <consortium name="Pathogen Informatics"/>
            <person name="Doyle S."/>
        </authorList>
    </citation>
    <scope>NUCLEOTIDE SEQUENCE [LARGE SCALE GENOMIC DNA]</scope>
    <source>
        <strain evidence="7 8">NCTC11388</strain>
    </source>
</reference>
<dbReference type="Pfam" id="PF04542">
    <property type="entry name" value="Sigma70_r2"/>
    <property type="match status" value="1"/>
</dbReference>
<dbReference type="GO" id="GO:0006352">
    <property type="term" value="P:DNA-templated transcription initiation"/>
    <property type="evidence" value="ECO:0007669"/>
    <property type="project" value="InterPro"/>
</dbReference>
<comment type="similarity">
    <text evidence="1">Belongs to the sigma-70 factor family. ECF subfamily.</text>
</comment>
<keyword evidence="2" id="KW-0805">Transcription regulation</keyword>
<organism evidence="7 8">
    <name type="scientific">Sphingobacterium spiritivorum</name>
    <name type="common">Flavobacterium spiritivorum</name>
    <dbReference type="NCBI Taxonomy" id="258"/>
    <lineage>
        <taxon>Bacteria</taxon>
        <taxon>Pseudomonadati</taxon>
        <taxon>Bacteroidota</taxon>
        <taxon>Sphingobacteriia</taxon>
        <taxon>Sphingobacteriales</taxon>
        <taxon>Sphingobacteriaceae</taxon>
        <taxon>Sphingobacterium</taxon>
    </lineage>
</organism>
<dbReference type="SUPFAM" id="SSF88659">
    <property type="entry name" value="Sigma3 and sigma4 domains of RNA polymerase sigma factors"/>
    <property type="match status" value="1"/>
</dbReference>
<accession>A0A380CMT7</accession>
<dbReference type="Gene3D" id="1.10.1740.10">
    <property type="match status" value="1"/>
</dbReference>
<dbReference type="PANTHER" id="PTHR43133:SF46">
    <property type="entry name" value="RNA POLYMERASE SIGMA-70 FACTOR ECF SUBFAMILY"/>
    <property type="match status" value="1"/>
</dbReference>
<dbReference type="GO" id="GO:0003677">
    <property type="term" value="F:DNA binding"/>
    <property type="evidence" value="ECO:0007669"/>
    <property type="project" value="InterPro"/>
</dbReference>
<dbReference type="PANTHER" id="PTHR43133">
    <property type="entry name" value="RNA POLYMERASE ECF-TYPE SIGMA FACTO"/>
    <property type="match status" value="1"/>
</dbReference>
<dbReference type="GO" id="GO:0016987">
    <property type="term" value="F:sigma factor activity"/>
    <property type="evidence" value="ECO:0007669"/>
    <property type="project" value="UniProtKB-KW"/>
</dbReference>
<dbReference type="InterPro" id="IPR013249">
    <property type="entry name" value="RNA_pol_sigma70_r4_t2"/>
</dbReference>
<evidence type="ECO:0000256" key="3">
    <source>
        <dbReference type="ARBA" id="ARBA00023082"/>
    </source>
</evidence>
<sequence length="197" mass="23416">MTATDLNKEIILQFSGGSAQAFEHIYKRYSKIIYKRLLFLLKDPETADEILQSLFIKIWDMRETIDADKPFSAYILRMADHMAIDVFRKLTRDKKLQKELWDNFMEYSTSPDEDYIYKENLNILEQAIEQMPPQRKLIFRLCKIEGRSYKEVSEELNISYSTISNQLVIAMKFLKKYAIEHENTLKSALILMIFKDF</sequence>
<evidence type="ECO:0000313" key="8">
    <source>
        <dbReference type="Proteomes" id="UP000254893"/>
    </source>
</evidence>
<dbReference type="CDD" id="cd06171">
    <property type="entry name" value="Sigma70_r4"/>
    <property type="match status" value="1"/>
</dbReference>
<dbReference type="InterPro" id="IPR036388">
    <property type="entry name" value="WH-like_DNA-bd_sf"/>
</dbReference>
<evidence type="ECO:0000259" key="6">
    <source>
        <dbReference type="Pfam" id="PF08281"/>
    </source>
</evidence>
<dbReference type="NCBIfam" id="TIGR02937">
    <property type="entry name" value="sigma70-ECF"/>
    <property type="match status" value="1"/>
</dbReference>
<dbReference type="Pfam" id="PF08281">
    <property type="entry name" value="Sigma70_r4_2"/>
    <property type="match status" value="1"/>
</dbReference>
<evidence type="ECO:0000256" key="2">
    <source>
        <dbReference type="ARBA" id="ARBA00023015"/>
    </source>
</evidence>
<feature type="domain" description="RNA polymerase sigma-70 region 2" evidence="5">
    <location>
        <begin position="25"/>
        <end position="92"/>
    </location>
</feature>
<evidence type="ECO:0000313" key="7">
    <source>
        <dbReference type="EMBL" id="SUJ24366.1"/>
    </source>
</evidence>
<dbReference type="InterPro" id="IPR013325">
    <property type="entry name" value="RNA_pol_sigma_r2"/>
</dbReference>
<dbReference type="Proteomes" id="UP000254893">
    <property type="component" value="Unassembled WGS sequence"/>
</dbReference>
<proteinExistence type="inferred from homology"/>
<gene>
    <name evidence="7" type="primary">sigX_2</name>
    <name evidence="7" type="ORF">NCTC11388_03508</name>
</gene>
<dbReference type="InterPro" id="IPR013324">
    <property type="entry name" value="RNA_pol_sigma_r3/r4-like"/>
</dbReference>
<name>A0A380CMT7_SPHSI</name>
<evidence type="ECO:0000256" key="4">
    <source>
        <dbReference type="ARBA" id="ARBA00023163"/>
    </source>
</evidence>
<dbReference type="Gene3D" id="1.10.10.10">
    <property type="entry name" value="Winged helix-like DNA-binding domain superfamily/Winged helix DNA-binding domain"/>
    <property type="match status" value="1"/>
</dbReference>
<dbReference type="EMBL" id="UGYW01000002">
    <property type="protein sequence ID" value="SUJ24366.1"/>
    <property type="molecule type" value="Genomic_DNA"/>
</dbReference>
<dbReference type="SUPFAM" id="SSF88946">
    <property type="entry name" value="Sigma2 domain of RNA polymerase sigma factors"/>
    <property type="match status" value="1"/>
</dbReference>